<sequence length="496" mass="53782">MNTSDAASSPAFLSTPSGPGLHLPLQTLIRRPPVCVAPDAPLREALERMTAERVGSVLVAVDGRAVGMLTLPDLPGQVLLAGQPLDTPVRTLMQTRLHTLGAEHSGEDAARLMARHEVRHVIVTDADGRLLGVISQSDLYARLRQDVHTLGARIRDASDADALIEAAASVRRFARQLLQDGTSVEALMLHLSSLNDALSARAIDLVRASHPDGEVFDRVRWCWLAFGSEGRMEQTFATDQDNGLLFEPPPGLSAEAVRPALMRVAAGVNTLLVRLGFPACAGGIMAGEARCCLSFDEWAQAFARWIATPHPEALMSAAIFFDLRPLHGDSALAEALHRQVRAQARANRTFLRLLAEAALQARPPLGLFSRFRVDSVDGAPHTLDLKAGAARVFADAARLYALSEGVHEQSTAGRLRALARSSRFAADDLPGAARAFFLIQRLRLQKQAGEGDTPSLDTANRIDPSSLADMDRMLLRHALKRARQLQTRIRLDWLTG</sequence>
<gene>
    <name evidence="4" type="ORF">METUNv1_00722</name>
</gene>
<dbReference type="eggNOG" id="COG2905">
    <property type="taxonomic scope" value="Bacteria"/>
</dbReference>
<dbReference type="Proteomes" id="UP000005019">
    <property type="component" value="Unassembled WGS sequence"/>
</dbReference>
<dbReference type="PROSITE" id="PS51371">
    <property type="entry name" value="CBS"/>
    <property type="match status" value="2"/>
</dbReference>
<dbReference type="InterPro" id="IPR000644">
    <property type="entry name" value="CBS_dom"/>
</dbReference>
<comment type="caution">
    <text evidence="4">The sequence shown here is derived from an EMBL/GenBank/DDBJ whole genome shotgun (WGS) entry which is preliminary data.</text>
</comment>
<dbReference type="EMBL" id="AFHG01000030">
    <property type="protein sequence ID" value="EGK72893.1"/>
    <property type="molecule type" value="Genomic_DNA"/>
</dbReference>
<protein>
    <recommendedName>
        <fullName evidence="3">CBS domain-containing protein</fullName>
    </recommendedName>
</protein>
<evidence type="ECO:0000313" key="5">
    <source>
        <dbReference type="Proteomes" id="UP000005019"/>
    </source>
</evidence>
<dbReference type="InterPro" id="IPR046342">
    <property type="entry name" value="CBS_dom_sf"/>
</dbReference>
<dbReference type="OrthoDB" id="9808528at2"/>
<evidence type="ECO:0000256" key="1">
    <source>
        <dbReference type="ARBA" id="ARBA00023122"/>
    </source>
</evidence>
<dbReference type="InterPro" id="IPR005105">
    <property type="entry name" value="GlnD_Uridyltrans_N"/>
</dbReference>
<dbReference type="SUPFAM" id="SSF81301">
    <property type="entry name" value="Nucleotidyltransferase"/>
    <property type="match status" value="1"/>
</dbReference>
<dbReference type="SMART" id="SM00116">
    <property type="entry name" value="CBS"/>
    <property type="match status" value="2"/>
</dbReference>
<dbReference type="Gene3D" id="3.10.580.10">
    <property type="entry name" value="CBS-domain"/>
    <property type="match status" value="1"/>
</dbReference>
<dbReference type="AlphaFoldDB" id="F5R9A2"/>
<dbReference type="Pfam" id="PF10335">
    <property type="entry name" value="DUF294_C"/>
    <property type="match status" value="1"/>
</dbReference>
<dbReference type="Pfam" id="PF00571">
    <property type="entry name" value="CBS"/>
    <property type="match status" value="2"/>
</dbReference>
<evidence type="ECO:0000259" key="3">
    <source>
        <dbReference type="PROSITE" id="PS51371"/>
    </source>
</evidence>
<dbReference type="InterPro" id="IPR051257">
    <property type="entry name" value="Diverse_CBS-Domain"/>
</dbReference>
<evidence type="ECO:0000313" key="4">
    <source>
        <dbReference type="EMBL" id="EGK72893.1"/>
    </source>
</evidence>
<keyword evidence="5" id="KW-1185">Reference proteome</keyword>
<dbReference type="SUPFAM" id="SSF54631">
    <property type="entry name" value="CBS-domain pair"/>
    <property type="match status" value="1"/>
</dbReference>
<dbReference type="PANTHER" id="PTHR43080">
    <property type="entry name" value="CBS DOMAIN-CONTAINING PROTEIN CBSX3, MITOCHONDRIAL"/>
    <property type="match status" value="1"/>
</dbReference>
<dbReference type="InterPro" id="IPR043519">
    <property type="entry name" value="NT_sf"/>
</dbReference>
<organism evidence="4 5">
    <name type="scientific">Methyloversatilis universalis (strain ATCC BAA-1314 / DSM 25237 / JCM 13912 / CCUG 52030 / FAM5)</name>
    <dbReference type="NCBI Taxonomy" id="1000565"/>
    <lineage>
        <taxon>Bacteria</taxon>
        <taxon>Pseudomonadati</taxon>
        <taxon>Pseudomonadota</taxon>
        <taxon>Betaproteobacteria</taxon>
        <taxon>Nitrosomonadales</taxon>
        <taxon>Sterolibacteriaceae</taxon>
        <taxon>Methyloversatilis</taxon>
    </lineage>
</organism>
<dbReference type="InterPro" id="IPR018821">
    <property type="entry name" value="DUF294_put_nucleoTrafse_sb-bd"/>
</dbReference>
<dbReference type="RefSeq" id="WP_008058907.1">
    <property type="nucleotide sequence ID" value="NZ_AFHG01000030.1"/>
</dbReference>
<reference evidence="4 5" key="1">
    <citation type="journal article" date="2011" name="J. Bacteriol.">
        <title>Genome sequence of Methyloversatilis universalis FAM5T, a methylotrophic representative of the order Rhodocyclales.</title>
        <authorList>
            <person name="Kittichotirat W."/>
            <person name="Good N.M."/>
            <person name="Hall R."/>
            <person name="Bringel F."/>
            <person name="Lajus A."/>
            <person name="Medigue C."/>
            <person name="Smalley N.E."/>
            <person name="Beck D."/>
            <person name="Bumgarner R."/>
            <person name="Vuilleumier S."/>
            <person name="Kalyuzhnaya M.G."/>
        </authorList>
    </citation>
    <scope>NUCLEOTIDE SEQUENCE [LARGE SCALE GENOMIC DNA]</scope>
    <source>
        <strain evidence="5">ATCC BAA-1314 / JCM 13912 / FAM5</strain>
    </source>
</reference>
<dbReference type="CDD" id="cd05401">
    <property type="entry name" value="NT_GlnE_GlnD_like"/>
    <property type="match status" value="1"/>
</dbReference>
<dbReference type="Pfam" id="PF03445">
    <property type="entry name" value="DUF294"/>
    <property type="match status" value="1"/>
</dbReference>
<proteinExistence type="predicted"/>
<feature type="domain" description="CBS" evidence="3">
    <location>
        <begin position="93"/>
        <end position="150"/>
    </location>
</feature>
<feature type="domain" description="CBS" evidence="3">
    <location>
        <begin position="29"/>
        <end position="87"/>
    </location>
</feature>
<accession>F5R9A2</accession>
<name>F5R9A2_METUF</name>
<dbReference type="PANTHER" id="PTHR43080:SF2">
    <property type="entry name" value="CBS DOMAIN-CONTAINING PROTEIN"/>
    <property type="match status" value="1"/>
</dbReference>
<evidence type="ECO:0000256" key="2">
    <source>
        <dbReference type="PROSITE-ProRule" id="PRU00703"/>
    </source>
</evidence>
<dbReference type="STRING" id="1000565.METUNv1_00722"/>
<dbReference type="GO" id="GO:0008773">
    <property type="term" value="F:[protein-PII] uridylyltransferase activity"/>
    <property type="evidence" value="ECO:0007669"/>
    <property type="project" value="InterPro"/>
</dbReference>
<keyword evidence="1 2" id="KW-0129">CBS domain</keyword>